<sequence>MSEQYYSYNHCIKDCKTLLPQLKKYNPDGLVAIARGGLTIGHILAHGLNTNNLFSINCIHYHNQQKMDTFKISNIPDLQEYKKIVLVDDIVDSGETIIEIKKALEKKYKNTEFKIATLFYKTTASIKPDFTVNEATKWINFFWEVDL</sequence>
<keyword evidence="2 4" id="KW-0808">Transferase</keyword>
<gene>
    <name evidence="4" type="ORF">MNB_ARC-1_713</name>
</gene>
<evidence type="ECO:0000256" key="1">
    <source>
        <dbReference type="ARBA" id="ARBA00022676"/>
    </source>
</evidence>
<dbReference type="GO" id="GO:0000310">
    <property type="term" value="F:xanthine phosphoribosyltransferase activity"/>
    <property type="evidence" value="ECO:0007669"/>
    <property type="project" value="UniProtKB-EC"/>
</dbReference>
<dbReference type="EMBL" id="UOYO01000020">
    <property type="protein sequence ID" value="VAY87142.1"/>
    <property type="molecule type" value="Genomic_DNA"/>
</dbReference>
<dbReference type="InterPro" id="IPR029057">
    <property type="entry name" value="PRTase-like"/>
</dbReference>
<name>A0A3B1E973_9ZZZZ</name>
<feature type="domain" description="Phosphoribosyltransferase" evidence="3">
    <location>
        <begin position="3"/>
        <end position="146"/>
    </location>
</feature>
<proteinExistence type="predicted"/>
<dbReference type="PANTHER" id="PTHR43363:SF1">
    <property type="entry name" value="HYPOXANTHINE-GUANINE PHOSPHORIBOSYLTRANSFERASE"/>
    <property type="match status" value="1"/>
</dbReference>
<dbReference type="SUPFAM" id="SSF53271">
    <property type="entry name" value="PRTase-like"/>
    <property type="match status" value="1"/>
</dbReference>
<evidence type="ECO:0000256" key="2">
    <source>
        <dbReference type="ARBA" id="ARBA00022679"/>
    </source>
</evidence>
<accession>A0A3B1E973</accession>
<evidence type="ECO:0000259" key="3">
    <source>
        <dbReference type="Pfam" id="PF00156"/>
    </source>
</evidence>
<dbReference type="EC" id="2.4.2.22" evidence="4"/>
<organism evidence="4">
    <name type="scientific">hydrothermal vent metagenome</name>
    <dbReference type="NCBI Taxonomy" id="652676"/>
    <lineage>
        <taxon>unclassified sequences</taxon>
        <taxon>metagenomes</taxon>
        <taxon>ecological metagenomes</taxon>
    </lineage>
</organism>
<dbReference type="InterPro" id="IPR000836">
    <property type="entry name" value="PRTase_dom"/>
</dbReference>
<evidence type="ECO:0000313" key="4">
    <source>
        <dbReference type="EMBL" id="VAY87142.1"/>
    </source>
</evidence>
<dbReference type="CDD" id="cd06223">
    <property type="entry name" value="PRTases_typeI"/>
    <property type="match status" value="1"/>
</dbReference>
<dbReference type="PANTHER" id="PTHR43363">
    <property type="entry name" value="HYPOXANTHINE PHOSPHORIBOSYLTRANSFERASE"/>
    <property type="match status" value="1"/>
</dbReference>
<reference evidence="4" key="1">
    <citation type="submission" date="2018-10" db="EMBL/GenBank/DDBJ databases">
        <authorList>
            <person name="Aoki K."/>
        </authorList>
    </citation>
    <scope>NUCLEOTIDE SEQUENCE</scope>
</reference>
<dbReference type="Gene3D" id="3.40.50.2020">
    <property type="match status" value="1"/>
</dbReference>
<dbReference type="AlphaFoldDB" id="A0A3B1E973"/>
<protein>
    <submittedName>
        <fullName evidence="4">Nucleotide phosphoribosyltransferase</fullName>
        <ecNumber evidence="4">2.4.2.22</ecNumber>
    </submittedName>
</protein>
<dbReference type="Pfam" id="PF00156">
    <property type="entry name" value="Pribosyltran"/>
    <property type="match status" value="1"/>
</dbReference>
<keyword evidence="1 4" id="KW-0328">Glycosyltransferase</keyword>